<dbReference type="EMBL" id="CP018335">
    <property type="protein sequence ID" value="APM37362.1"/>
    <property type="molecule type" value="Genomic_DNA"/>
</dbReference>
<evidence type="ECO:0000313" key="2">
    <source>
        <dbReference type="Proteomes" id="UP000184604"/>
    </source>
</evidence>
<evidence type="ECO:0000313" key="1">
    <source>
        <dbReference type="EMBL" id="APM37362.1"/>
    </source>
</evidence>
<dbReference type="AlphaFoldDB" id="A0A1L5F344"/>
<accession>A0A1L5F344</accession>
<name>A0A1L5F344_CLOKL</name>
<sequence>MRLGEGDVMAFSDNVLNFINRKNAMMYSFCDNWARELENQAKVNAPWKDRSAHARQSLHGDVKVENKEYTISLSHGVEYGGVLEGGSKPHIIRPKNKKALYWKDADHPVKLVHHPGTKKYATVGPTMEKNKYKIKDTAIKLWED</sequence>
<reference evidence="1 2" key="1">
    <citation type="submission" date="2016-12" db="EMBL/GenBank/DDBJ databases">
        <title>Complete genome sequence of Clostridium kluyveri JZZ isolated from the pit mud of a Chinese flavor liquor-making factory.</title>
        <authorList>
            <person name="Wang Y."/>
        </authorList>
    </citation>
    <scope>NUCLEOTIDE SEQUENCE [LARGE SCALE GENOMIC DNA]</scope>
    <source>
        <strain evidence="1 2">JZZ</strain>
    </source>
</reference>
<gene>
    <name evidence="1" type="ORF">BS101_00560</name>
</gene>
<dbReference type="Proteomes" id="UP000184604">
    <property type="component" value="Chromosome"/>
</dbReference>
<dbReference type="OrthoDB" id="1684528at2"/>
<proteinExistence type="predicted"/>
<protein>
    <submittedName>
        <fullName evidence="1">Uncharacterized protein</fullName>
    </submittedName>
</protein>
<organism evidence="1 2">
    <name type="scientific">Clostridium kluyveri</name>
    <dbReference type="NCBI Taxonomy" id="1534"/>
    <lineage>
        <taxon>Bacteria</taxon>
        <taxon>Bacillati</taxon>
        <taxon>Bacillota</taxon>
        <taxon>Clostridia</taxon>
        <taxon>Eubacteriales</taxon>
        <taxon>Clostridiaceae</taxon>
        <taxon>Clostridium</taxon>
    </lineage>
</organism>